<dbReference type="Proteomes" id="UP001566132">
    <property type="component" value="Unassembled WGS sequence"/>
</dbReference>
<dbReference type="Pfam" id="PF00106">
    <property type="entry name" value="adh_short"/>
    <property type="match status" value="1"/>
</dbReference>
<dbReference type="Gene3D" id="3.40.50.720">
    <property type="entry name" value="NAD(P)-binding Rossmann-like Domain"/>
    <property type="match status" value="1"/>
</dbReference>
<proteinExistence type="predicted"/>
<evidence type="ECO:0008006" key="5">
    <source>
        <dbReference type="Google" id="ProtNLM"/>
    </source>
</evidence>
<dbReference type="EMBL" id="JBDJPC010000011">
    <property type="protein sequence ID" value="KAL1489808.1"/>
    <property type="molecule type" value="Genomic_DNA"/>
</dbReference>
<gene>
    <name evidence="3" type="ORF">ABEB36_013740</name>
</gene>
<dbReference type="PANTHER" id="PTHR43157:SF31">
    <property type="entry name" value="PHOSPHATIDYLINOSITOL-GLYCAN BIOSYNTHESIS CLASS F PROTEIN"/>
    <property type="match status" value="1"/>
</dbReference>
<dbReference type="InterPro" id="IPR002347">
    <property type="entry name" value="SDR_fam"/>
</dbReference>
<protein>
    <recommendedName>
        <fullName evidence="5">Retinol dehydrogenase 11</fullName>
    </recommendedName>
</protein>
<feature type="signal peptide" evidence="2">
    <location>
        <begin position="1"/>
        <end position="15"/>
    </location>
</feature>
<keyword evidence="4" id="KW-1185">Reference proteome</keyword>
<name>A0ABD1E5G2_HYPHA</name>
<dbReference type="PRINTS" id="PR00081">
    <property type="entry name" value="GDHRDH"/>
</dbReference>
<evidence type="ECO:0000313" key="3">
    <source>
        <dbReference type="EMBL" id="KAL1489808.1"/>
    </source>
</evidence>
<organism evidence="3 4">
    <name type="scientific">Hypothenemus hampei</name>
    <name type="common">Coffee berry borer</name>
    <dbReference type="NCBI Taxonomy" id="57062"/>
    <lineage>
        <taxon>Eukaryota</taxon>
        <taxon>Metazoa</taxon>
        <taxon>Ecdysozoa</taxon>
        <taxon>Arthropoda</taxon>
        <taxon>Hexapoda</taxon>
        <taxon>Insecta</taxon>
        <taxon>Pterygota</taxon>
        <taxon>Neoptera</taxon>
        <taxon>Endopterygota</taxon>
        <taxon>Coleoptera</taxon>
        <taxon>Polyphaga</taxon>
        <taxon>Cucujiformia</taxon>
        <taxon>Curculionidae</taxon>
        <taxon>Scolytinae</taxon>
        <taxon>Hypothenemus</taxon>
    </lineage>
</organism>
<feature type="chain" id="PRO_5044783668" description="Retinol dehydrogenase 11" evidence="2">
    <location>
        <begin position="16"/>
        <end position="312"/>
    </location>
</feature>
<dbReference type="GO" id="GO:0016491">
    <property type="term" value="F:oxidoreductase activity"/>
    <property type="evidence" value="ECO:0007669"/>
    <property type="project" value="UniProtKB-KW"/>
</dbReference>
<dbReference type="SUPFAM" id="SSF51735">
    <property type="entry name" value="NAD(P)-binding Rossmann-fold domains"/>
    <property type="match status" value="1"/>
</dbReference>
<sequence length="312" mass="34946">MVVLTLLLLFIFLSAILYIKLKCFWCNSKVCLIGKTAIITGGASGMGYETALALASRGCRIIICDVKKNLTEIVEEIKQKTHNDQIIGKLIDLQSFKSVRSFANDILKSENKLDILICNAGVAEYRHSQLTEDGLQRSMQVNYFSHFLLTHLLLDLLKKSAPSRIIFISSVLAYVSYLNIDELNPGPKYFTKWYKKLYGGMYSDSKKALAAATKTFGEKLEGTGVTANCVHLGVVKTTFIPEIFKNEKTFMLEGVQTAIHLAVSDEVQHISGKSFTEGRMIPCPLQLTDKFCKELWDATICYTQLRPNEISC</sequence>
<evidence type="ECO:0000313" key="4">
    <source>
        <dbReference type="Proteomes" id="UP001566132"/>
    </source>
</evidence>
<dbReference type="PANTHER" id="PTHR43157">
    <property type="entry name" value="PHOSPHATIDYLINOSITOL-GLYCAN BIOSYNTHESIS CLASS F PROTEIN-RELATED"/>
    <property type="match status" value="1"/>
</dbReference>
<keyword evidence="1" id="KW-0560">Oxidoreductase</keyword>
<reference evidence="3 4" key="1">
    <citation type="submission" date="2024-05" db="EMBL/GenBank/DDBJ databases">
        <title>Genetic variation in Jamaican populations of the coffee berry borer (Hypothenemus hampei).</title>
        <authorList>
            <person name="Errbii M."/>
            <person name="Myrie A."/>
        </authorList>
    </citation>
    <scope>NUCLEOTIDE SEQUENCE [LARGE SCALE GENOMIC DNA]</scope>
    <source>
        <strain evidence="3">JA-Hopewell-2020-01-JO</strain>
        <tissue evidence="3">Whole body</tissue>
    </source>
</reference>
<keyword evidence="2" id="KW-0732">Signal</keyword>
<accession>A0ABD1E5G2</accession>
<evidence type="ECO:0000256" key="1">
    <source>
        <dbReference type="ARBA" id="ARBA00023002"/>
    </source>
</evidence>
<dbReference type="AlphaFoldDB" id="A0ABD1E5G2"/>
<comment type="caution">
    <text evidence="3">The sequence shown here is derived from an EMBL/GenBank/DDBJ whole genome shotgun (WGS) entry which is preliminary data.</text>
</comment>
<dbReference type="InterPro" id="IPR036291">
    <property type="entry name" value="NAD(P)-bd_dom_sf"/>
</dbReference>
<evidence type="ECO:0000256" key="2">
    <source>
        <dbReference type="SAM" id="SignalP"/>
    </source>
</evidence>